<dbReference type="GO" id="GO:0000981">
    <property type="term" value="F:DNA-binding transcription factor activity, RNA polymerase II-specific"/>
    <property type="evidence" value="ECO:0007669"/>
    <property type="project" value="InterPro"/>
</dbReference>
<keyword evidence="6 9" id="KW-0371">Homeobox</keyword>
<dbReference type="PANTHER" id="PTHR45654">
    <property type="entry name" value="HOMEOBOX-LEUCINE ZIPPER PROTEIN MERISTEM L1"/>
    <property type="match status" value="1"/>
</dbReference>
<protein>
    <submittedName>
        <fullName evidence="15">Homeobox-leucine zipper protein ROC5-like</fullName>
    </submittedName>
</protein>
<evidence type="ECO:0000256" key="4">
    <source>
        <dbReference type="ARBA" id="ARBA00023054"/>
    </source>
</evidence>
<feature type="DNA-binding region" description="Homeobox" evidence="9">
    <location>
        <begin position="113"/>
        <end position="172"/>
    </location>
</feature>
<dbReference type="CDD" id="cd08875">
    <property type="entry name" value="START_ArGLABRA2_like"/>
    <property type="match status" value="1"/>
</dbReference>
<dbReference type="SUPFAM" id="SSF55961">
    <property type="entry name" value="Bet v1-like"/>
    <property type="match status" value="2"/>
</dbReference>
<keyword evidence="3" id="KW-0805">Transcription regulation</keyword>
<dbReference type="FunFam" id="1.10.10.60:FF:000229">
    <property type="entry name" value="Homeobox-leucine zipper protein HDG1"/>
    <property type="match status" value="1"/>
</dbReference>
<feature type="domain" description="START" evidence="14">
    <location>
        <begin position="299"/>
        <end position="533"/>
    </location>
</feature>
<dbReference type="SUPFAM" id="SSF46689">
    <property type="entry name" value="Homeodomain-like"/>
    <property type="match status" value="1"/>
</dbReference>
<name>A0AAQ3L4L9_9LILI</name>
<dbReference type="InterPro" id="IPR057993">
    <property type="entry name" value="HD-Zip_IV_C"/>
</dbReference>
<dbReference type="InterPro" id="IPR023393">
    <property type="entry name" value="START-like_dom_sf"/>
</dbReference>
<evidence type="ECO:0000256" key="11">
    <source>
        <dbReference type="SAM" id="Coils"/>
    </source>
</evidence>
<dbReference type="EMBL" id="CP136898">
    <property type="protein sequence ID" value="WOL20334.1"/>
    <property type="molecule type" value="Genomic_DNA"/>
</dbReference>
<evidence type="ECO:0000256" key="5">
    <source>
        <dbReference type="ARBA" id="ARBA00023125"/>
    </source>
</evidence>
<reference evidence="15 16" key="1">
    <citation type="submission" date="2023-10" db="EMBL/GenBank/DDBJ databases">
        <title>Chromosome-scale genome assembly provides insights into flower coloration mechanisms of Canna indica.</title>
        <authorList>
            <person name="Li C."/>
        </authorList>
    </citation>
    <scope>NUCLEOTIDE SEQUENCE [LARGE SCALE GENOMIC DNA]</scope>
    <source>
        <tissue evidence="15">Flower</tissue>
    </source>
</reference>
<dbReference type="AlphaFoldDB" id="A0AAQ3L4L9"/>
<feature type="coiled-coil region" evidence="11">
    <location>
        <begin position="165"/>
        <end position="200"/>
    </location>
</feature>
<evidence type="ECO:0000256" key="10">
    <source>
        <dbReference type="RuleBase" id="RU000682"/>
    </source>
</evidence>
<keyword evidence="5 9" id="KW-0238">DNA-binding</keyword>
<dbReference type="Proteomes" id="UP001327560">
    <property type="component" value="Chromosome 9"/>
</dbReference>
<dbReference type="InterPro" id="IPR009057">
    <property type="entry name" value="Homeodomain-like_sf"/>
</dbReference>
<keyword evidence="7" id="KW-0804">Transcription</keyword>
<evidence type="ECO:0000256" key="9">
    <source>
        <dbReference type="PROSITE-ProRule" id="PRU00108"/>
    </source>
</evidence>
<comment type="similarity">
    <text evidence="2">Belongs to the HD-ZIP homeobox family. Class IV subfamily.</text>
</comment>
<evidence type="ECO:0000313" key="16">
    <source>
        <dbReference type="Proteomes" id="UP001327560"/>
    </source>
</evidence>
<dbReference type="Pfam" id="PF25797">
    <property type="entry name" value="PDF2_C"/>
    <property type="match status" value="1"/>
</dbReference>
<dbReference type="PROSITE" id="PS50071">
    <property type="entry name" value="HOMEOBOX_2"/>
    <property type="match status" value="1"/>
</dbReference>
<evidence type="ECO:0000256" key="2">
    <source>
        <dbReference type="ARBA" id="ARBA00006789"/>
    </source>
</evidence>
<evidence type="ECO:0000256" key="3">
    <source>
        <dbReference type="ARBA" id="ARBA00023015"/>
    </source>
</evidence>
<dbReference type="Pfam" id="PF01852">
    <property type="entry name" value="START"/>
    <property type="match status" value="1"/>
</dbReference>
<feature type="compositionally biased region" description="Basic and acidic residues" evidence="12">
    <location>
        <begin position="77"/>
        <end position="97"/>
    </location>
</feature>
<dbReference type="InterPro" id="IPR002913">
    <property type="entry name" value="START_lipid-bd_dom"/>
</dbReference>
<comment type="subcellular location">
    <subcellularLocation>
        <location evidence="1 9 10">Nucleus</location>
    </subcellularLocation>
</comment>
<sequence length="776" mass="85299">MSIDGRRSRRPQITPQSSWPSMAASFSFLNTSPAMSSQDSPTASCTPLNSPETLPPPADAHPHCYCPSDPEQSDMDSENRNDELDERCESRSVRDNVEALSGDDNDQDQNPRKRKKYHRHTPQQIQELETLFKECPHPDEKQRQELSKKLSLDSRQVKFWFQNRRTQMKAQIDRHENSILRHENDKLRTQNMQIREAMRNPICNNCGGPAMLGDISLEEQHLRVENARLKEELTRLCSLASRFLGPSMSSMANPISPSLLLELGVGSNVDFAGLSSVWVAPNITAMPDLFSTMTNSLVSASERSMLLELAMAAVEELVGMAQMKEPLWIPMIDSTGETLNFEVYHQGFQRITGVPLMGYVPEVSRETRMVAMNSLALVDTLMNVNAWADMFHCIIAKSATMEIISSGTNGTKNGALQLMNAELRVLSPLVETRKVNFLRFCKEYTNGIWAIADVSVDHIISSTSSYSNCRLLPTGCVVQEMSNGYSKVTWIVHAEYVEAQVHQLLRSLLRSGLALGAGRWLATLQRTCESIAILMSPSISAHDESGAMTAIGQRSMMKLAQRMTNAFCAAVCTAPASPEWSRLESDGTAEDVRVLTRRSGINDPGEPAGIVLTAATTTWIAIPPERLLDFLRDDASRSKWDILSDGRPMVEMVHIAKGQDASNAVSLLRTTASDSEQTGMLILQETSIDASGAMLVYAPVDLAAMHLVMNGGEASYVGILPSGFAVLPDGGGTASLLTVGFQILVNGQTPENSVETANNLISGTIQKIKDGLQYDN</sequence>
<feature type="compositionally biased region" description="Basic residues" evidence="12">
    <location>
        <begin position="112"/>
        <end position="121"/>
    </location>
</feature>
<dbReference type="SMART" id="SM00234">
    <property type="entry name" value="START"/>
    <property type="match status" value="1"/>
</dbReference>
<keyword evidence="8 9" id="KW-0539">Nucleus</keyword>
<dbReference type="InterPro" id="IPR042160">
    <property type="entry name" value="HD-Zip_IV"/>
</dbReference>
<dbReference type="Pfam" id="PF00046">
    <property type="entry name" value="Homeodomain"/>
    <property type="match status" value="1"/>
</dbReference>
<evidence type="ECO:0000256" key="7">
    <source>
        <dbReference type="ARBA" id="ARBA00023163"/>
    </source>
</evidence>
<dbReference type="PROSITE" id="PS50848">
    <property type="entry name" value="START"/>
    <property type="match status" value="1"/>
</dbReference>
<dbReference type="GO" id="GO:0005634">
    <property type="term" value="C:nucleus"/>
    <property type="evidence" value="ECO:0007669"/>
    <property type="project" value="UniProtKB-SubCell"/>
</dbReference>
<feature type="compositionally biased region" description="Polar residues" evidence="12">
    <location>
        <begin position="11"/>
        <end position="20"/>
    </location>
</feature>
<evidence type="ECO:0000256" key="12">
    <source>
        <dbReference type="SAM" id="MobiDB-lite"/>
    </source>
</evidence>
<dbReference type="GO" id="GO:0008289">
    <property type="term" value="F:lipid binding"/>
    <property type="evidence" value="ECO:0007669"/>
    <property type="project" value="InterPro"/>
</dbReference>
<dbReference type="GO" id="GO:0003677">
    <property type="term" value="F:DNA binding"/>
    <property type="evidence" value="ECO:0007669"/>
    <property type="project" value="UniProtKB-UniRule"/>
</dbReference>
<feature type="domain" description="Homeobox" evidence="13">
    <location>
        <begin position="111"/>
        <end position="171"/>
    </location>
</feature>
<feature type="compositionally biased region" description="Polar residues" evidence="12">
    <location>
        <begin position="27"/>
        <end position="52"/>
    </location>
</feature>
<evidence type="ECO:0000259" key="13">
    <source>
        <dbReference type="PROSITE" id="PS50071"/>
    </source>
</evidence>
<proteinExistence type="inferred from homology"/>
<dbReference type="InterPro" id="IPR001356">
    <property type="entry name" value="HD"/>
</dbReference>
<feature type="region of interest" description="Disordered" evidence="12">
    <location>
        <begin position="1"/>
        <end position="122"/>
    </location>
</feature>
<dbReference type="InterPro" id="IPR017970">
    <property type="entry name" value="Homeobox_CS"/>
</dbReference>
<dbReference type="SMART" id="SM00389">
    <property type="entry name" value="HOX"/>
    <property type="match status" value="1"/>
</dbReference>
<dbReference type="PROSITE" id="PS00027">
    <property type="entry name" value="HOMEOBOX_1"/>
    <property type="match status" value="1"/>
</dbReference>
<keyword evidence="4 11" id="KW-0175">Coiled coil</keyword>
<keyword evidence="16" id="KW-1185">Reference proteome</keyword>
<dbReference type="Gene3D" id="1.10.10.60">
    <property type="entry name" value="Homeodomain-like"/>
    <property type="match status" value="1"/>
</dbReference>
<gene>
    <name evidence="15" type="ORF">Cni_G29139</name>
</gene>
<accession>A0AAQ3L4L9</accession>
<dbReference type="Gene3D" id="3.30.530.20">
    <property type="match status" value="1"/>
</dbReference>
<organism evidence="15 16">
    <name type="scientific">Canna indica</name>
    <name type="common">Indian-shot</name>
    <dbReference type="NCBI Taxonomy" id="4628"/>
    <lineage>
        <taxon>Eukaryota</taxon>
        <taxon>Viridiplantae</taxon>
        <taxon>Streptophyta</taxon>
        <taxon>Embryophyta</taxon>
        <taxon>Tracheophyta</taxon>
        <taxon>Spermatophyta</taxon>
        <taxon>Magnoliopsida</taxon>
        <taxon>Liliopsida</taxon>
        <taxon>Zingiberales</taxon>
        <taxon>Cannaceae</taxon>
        <taxon>Canna</taxon>
    </lineage>
</organism>
<evidence type="ECO:0000256" key="6">
    <source>
        <dbReference type="ARBA" id="ARBA00023155"/>
    </source>
</evidence>
<evidence type="ECO:0000313" key="15">
    <source>
        <dbReference type="EMBL" id="WOL20334.1"/>
    </source>
</evidence>
<evidence type="ECO:0000256" key="1">
    <source>
        <dbReference type="ARBA" id="ARBA00004123"/>
    </source>
</evidence>
<evidence type="ECO:0000256" key="8">
    <source>
        <dbReference type="ARBA" id="ARBA00023242"/>
    </source>
</evidence>
<dbReference type="PANTHER" id="PTHR45654:SF5">
    <property type="entry name" value="HOMEOBOX-LEUCINE ZIPPER PROTEIN ANTHOCYANINLESS 2-RELATED"/>
    <property type="match status" value="1"/>
</dbReference>
<dbReference type="CDD" id="cd00086">
    <property type="entry name" value="homeodomain"/>
    <property type="match status" value="1"/>
</dbReference>
<evidence type="ECO:0000259" key="14">
    <source>
        <dbReference type="PROSITE" id="PS50848"/>
    </source>
</evidence>